<proteinExistence type="predicted"/>
<gene>
    <name evidence="2" type="ORF">HOLleu_10066</name>
</gene>
<sequence>MLSERRLRWLGHVHRMEKGRIPKDLLYGKLEHGSSPRDRSHLWFRDSCKRDLQSAYIDIYSWWDLSSEGSTWRLVVKSGVPRAEEDRRMKRASKQQKRKASNSPPVSVFICDTCTKDCHSRIGL</sequence>
<keyword evidence="3" id="KW-1185">Reference proteome</keyword>
<evidence type="ECO:0000313" key="3">
    <source>
        <dbReference type="Proteomes" id="UP001152320"/>
    </source>
</evidence>
<organism evidence="2 3">
    <name type="scientific">Holothuria leucospilota</name>
    <name type="common">Black long sea cucumber</name>
    <name type="synonym">Mertensiothuria leucospilota</name>
    <dbReference type="NCBI Taxonomy" id="206669"/>
    <lineage>
        <taxon>Eukaryota</taxon>
        <taxon>Metazoa</taxon>
        <taxon>Echinodermata</taxon>
        <taxon>Eleutherozoa</taxon>
        <taxon>Echinozoa</taxon>
        <taxon>Holothuroidea</taxon>
        <taxon>Aspidochirotacea</taxon>
        <taxon>Aspidochirotida</taxon>
        <taxon>Holothuriidae</taxon>
        <taxon>Holothuria</taxon>
    </lineage>
</organism>
<dbReference type="AlphaFoldDB" id="A0A9Q1CD15"/>
<feature type="compositionally biased region" description="Basic residues" evidence="1">
    <location>
        <begin position="89"/>
        <end position="100"/>
    </location>
</feature>
<evidence type="ECO:0000313" key="2">
    <source>
        <dbReference type="EMBL" id="KAJ8043106.1"/>
    </source>
</evidence>
<dbReference type="EMBL" id="JAIZAY010000004">
    <property type="protein sequence ID" value="KAJ8043106.1"/>
    <property type="molecule type" value="Genomic_DNA"/>
</dbReference>
<evidence type="ECO:0000256" key="1">
    <source>
        <dbReference type="SAM" id="MobiDB-lite"/>
    </source>
</evidence>
<reference evidence="2" key="1">
    <citation type="submission" date="2021-10" db="EMBL/GenBank/DDBJ databases">
        <title>Tropical sea cucumber genome reveals ecological adaptation and Cuvierian tubules defense mechanism.</title>
        <authorList>
            <person name="Chen T."/>
        </authorList>
    </citation>
    <scope>NUCLEOTIDE SEQUENCE</scope>
    <source>
        <strain evidence="2">Nanhai2018</strain>
        <tissue evidence="2">Muscle</tissue>
    </source>
</reference>
<feature type="region of interest" description="Disordered" evidence="1">
    <location>
        <begin position="83"/>
        <end position="105"/>
    </location>
</feature>
<dbReference type="Proteomes" id="UP001152320">
    <property type="component" value="Chromosome 4"/>
</dbReference>
<protein>
    <submittedName>
        <fullName evidence="2">Uncharacterized protein</fullName>
    </submittedName>
</protein>
<name>A0A9Q1CD15_HOLLE</name>
<accession>A0A9Q1CD15</accession>
<dbReference type="OrthoDB" id="425681at2759"/>
<comment type="caution">
    <text evidence="2">The sequence shown here is derived from an EMBL/GenBank/DDBJ whole genome shotgun (WGS) entry which is preliminary data.</text>
</comment>